<dbReference type="AlphaFoldDB" id="A0A9N9NJ74"/>
<comment type="caution">
    <text evidence="1">The sequence shown here is derived from an EMBL/GenBank/DDBJ whole genome shotgun (WGS) entry which is preliminary data.</text>
</comment>
<accession>A0A9N9NJ74</accession>
<protein>
    <submittedName>
        <fullName evidence="1">17464_t:CDS:1</fullName>
    </submittedName>
</protein>
<reference evidence="1" key="1">
    <citation type="submission" date="2021-06" db="EMBL/GenBank/DDBJ databases">
        <authorList>
            <person name="Kallberg Y."/>
            <person name="Tangrot J."/>
            <person name="Rosling A."/>
        </authorList>
    </citation>
    <scope>NUCLEOTIDE SEQUENCE</scope>
    <source>
        <strain evidence="1">MA453B</strain>
    </source>
</reference>
<dbReference type="EMBL" id="CAJVPY010013819">
    <property type="protein sequence ID" value="CAG8742880.1"/>
    <property type="molecule type" value="Genomic_DNA"/>
</dbReference>
<sequence>MSQNFFSDSPAICIFPDNAICEEPTDLEESTLEFFVPSILDRKIERHRQRRAICERAGRLQKTSISGL</sequence>
<evidence type="ECO:0000313" key="2">
    <source>
        <dbReference type="Proteomes" id="UP000789405"/>
    </source>
</evidence>
<keyword evidence="2" id="KW-1185">Reference proteome</keyword>
<name>A0A9N9NJ74_9GLOM</name>
<evidence type="ECO:0000313" key="1">
    <source>
        <dbReference type="EMBL" id="CAG8742880.1"/>
    </source>
</evidence>
<dbReference type="Proteomes" id="UP000789405">
    <property type="component" value="Unassembled WGS sequence"/>
</dbReference>
<proteinExistence type="predicted"/>
<feature type="non-terminal residue" evidence="1">
    <location>
        <position position="68"/>
    </location>
</feature>
<dbReference type="OrthoDB" id="2419819at2759"/>
<gene>
    <name evidence="1" type="ORF">DERYTH_LOCUS16165</name>
</gene>
<organism evidence="1 2">
    <name type="scientific">Dentiscutata erythropus</name>
    <dbReference type="NCBI Taxonomy" id="1348616"/>
    <lineage>
        <taxon>Eukaryota</taxon>
        <taxon>Fungi</taxon>
        <taxon>Fungi incertae sedis</taxon>
        <taxon>Mucoromycota</taxon>
        <taxon>Glomeromycotina</taxon>
        <taxon>Glomeromycetes</taxon>
        <taxon>Diversisporales</taxon>
        <taxon>Gigasporaceae</taxon>
        <taxon>Dentiscutata</taxon>
    </lineage>
</organism>